<dbReference type="PANTHER" id="PTHR30055:SF234">
    <property type="entry name" value="HTH-TYPE TRANSCRIPTIONAL REGULATOR BETI"/>
    <property type="match status" value="1"/>
</dbReference>
<dbReference type="GO" id="GO:0000976">
    <property type="term" value="F:transcription cis-regulatory region binding"/>
    <property type="evidence" value="ECO:0007669"/>
    <property type="project" value="TreeGrafter"/>
</dbReference>
<evidence type="ECO:0000313" key="6">
    <source>
        <dbReference type="EMBL" id="PKV13246.1"/>
    </source>
</evidence>
<dbReference type="InterPro" id="IPR050109">
    <property type="entry name" value="HTH-type_TetR-like_transc_reg"/>
</dbReference>
<dbReference type="Proteomes" id="UP000233748">
    <property type="component" value="Unassembled WGS sequence"/>
</dbReference>
<evidence type="ECO:0000313" key="7">
    <source>
        <dbReference type="EMBL" id="PKV17523.1"/>
    </source>
</evidence>
<evidence type="ECO:0000256" key="4">
    <source>
        <dbReference type="PROSITE-ProRule" id="PRU00335"/>
    </source>
</evidence>
<feature type="DNA-binding region" description="H-T-H motif" evidence="4">
    <location>
        <begin position="45"/>
        <end position="64"/>
    </location>
</feature>
<sequence length="224" mass="24047">MVTKQHPSAVRPRKVPQQSRAEYTVAVLLEAVACLLETDGAERLTTNRVAQRAGVSIGSLYQYFPGKDALIVALCQRERNAFLADAGDARQAPDGRGALLRLIGAAVNQQLHRPELARLLDFEQTRPVIARELAPFIVAMAALVGQLLERADIPSQADSAAAIDDVIAIVRGMVNAAGDRGEHDRAGLEQRIGRAVFGYLGMPALAPEDPHTRRTASVSPWSGG</sequence>
<dbReference type="EMBL" id="PHKV01000002">
    <property type="protein sequence ID" value="PKV13246.1"/>
    <property type="molecule type" value="Genomic_DNA"/>
</dbReference>
<dbReference type="InterPro" id="IPR001647">
    <property type="entry name" value="HTH_TetR"/>
</dbReference>
<dbReference type="Proteomes" id="UP000233720">
    <property type="component" value="Unassembled WGS sequence"/>
</dbReference>
<dbReference type="AlphaFoldDB" id="A0A2N3RL85"/>
<dbReference type="PRINTS" id="PR00455">
    <property type="entry name" value="HTHTETR"/>
</dbReference>
<keyword evidence="2 4" id="KW-0238">DNA-binding</keyword>
<evidence type="ECO:0000259" key="5">
    <source>
        <dbReference type="PROSITE" id="PS50977"/>
    </source>
</evidence>
<keyword evidence="9" id="KW-1185">Reference proteome</keyword>
<dbReference type="PANTHER" id="PTHR30055">
    <property type="entry name" value="HTH-TYPE TRANSCRIPTIONAL REGULATOR RUTR"/>
    <property type="match status" value="1"/>
</dbReference>
<comment type="caution">
    <text evidence="6">The sequence shown here is derived from an EMBL/GenBank/DDBJ whole genome shotgun (WGS) entry which is preliminary data.</text>
</comment>
<evidence type="ECO:0000256" key="1">
    <source>
        <dbReference type="ARBA" id="ARBA00023015"/>
    </source>
</evidence>
<dbReference type="Gene3D" id="1.10.357.10">
    <property type="entry name" value="Tetracycline Repressor, domain 2"/>
    <property type="match status" value="1"/>
</dbReference>
<gene>
    <name evidence="6" type="ORF">XpruCFBP8353_08320</name>
    <name evidence="7" type="ORF">XpruCFBP8354_08315</name>
</gene>
<evidence type="ECO:0000313" key="8">
    <source>
        <dbReference type="Proteomes" id="UP000233720"/>
    </source>
</evidence>
<dbReference type="SUPFAM" id="SSF46689">
    <property type="entry name" value="Homeodomain-like"/>
    <property type="match status" value="1"/>
</dbReference>
<dbReference type="InterPro" id="IPR009057">
    <property type="entry name" value="Homeodomain-like_sf"/>
</dbReference>
<organism evidence="6 8">
    <name type="scientific">Xanthomonas prunicola</name>
    <dbReference type="NCBI Taxonomy" id="2053930"/>
    <lineage>
        <taxon>Bacteria</taxon>
        <taxon>Pseudomonadati</taxon>
        <taxon>Pseudomonadota</taxon>
        <taxon>Gammaproteobacteria</taxon>
        <taxon>Lysobacterales</taxon>
        <taxon>Lysobacteraceae</taxon>
        <taxon>Xanthomonas</taxon>
    </lineage>
</organism>
<dbReference type="OrthoDB" id="9816320at2"/>
<dbReference type="GO" id="GO:0003700">
    <property type="term" value="F:DNA-binding transcription factor activity"/>
    <property type="evidence" value="ECO:0007669"/>
    <property type="project" value="TreeGrafter"/>
</dbReference>
<keyword evidence="3" id="KW-0804">Transcription</keyword>
<dbReference type="Pfam" id="PF00440">
    <property type="entry name" value="TetR_N"/>
    <property type="match status" value="1"/>
</dbReference>
<evidence type="ECO:0000256" key="3">
    <source>
        <dbReference type="ARBA" id="ARBA00023163"/>
    </source>
</evidence>
<proteinExistence type="predicted"/>
<dbReference type="EMBL" id="PHKW01000002">
    <property type="protein sequence ID" value="PKV17523.1"/>
    <property type="molecule type" value="Genomic_DNA"/>
</dbReference>
<name>A0A2N3RL85_9XANT</name>
<feature type="domain" description="HTH tetR-type" evidence="5">
    <location>
        <begin position="22"/>
        <end position="82"/>
    </location>
</feature>
<evidence type="ECO:0000256" key="2">
    <source>
        <dbReference type="ARBA" id="ARBA00023125"/>
    </source>
</evidence>
<reference evidence="8 9" key="1">
    <citation type="submission" date="2017-11" db="EMBL/GenBank/DDBJ databases">
        <title>Xanthomonas prunicola sp. nov., a novel pathogen that affects nectarine (Prunus persica var. nectarine) trees.</title>
        <authorList>
            <person name="Lopez M."/>
            <person name="Lopez-Soriano P."/>
            <person name="Garita-Cambronero J."/>
            <person name="Beltran C."/>
            <person name="Taghouti G."/>
            <person name="Portier P."/>
            <person name="Cubero J."/>
            <person name="Fischer-Le Saux M."/>
            <person name="Marco-Noales E."/>
        </authorList>
    </citation>
    <scope>NUCLEOTIDE SEQUENCE [LARGE SCALE GENOMIC DNA]</scope>
    <source>
        <strain evidence="6 8">CFBP8353</strain>
        <strain evidence="7 9">CFBP8354</strain>
    </source>
</reference>
<protein>
    <submittedName>
        <fullName evidence="6">TetR family transcriptional regulator</fullName>
    </submittedName>
</protein>
<dbReference type="PROSITE" id="PS50977">
    <property type="entry name" value="HTH_TETR_2"/>
    <property type="match status" value="1"/>
</dbReference>
<keyword evidence="1" id="KW-0805">Transcription regulation</keyword>
<accession>A0A2N3RL85</accession>
<evidence type="ECO:0000313" key="9">
    <source>
        <dbReference type="Proteomes" id="UP000233748"/>
    </source>
</evidence>